<name>E5QZ14_ARTGP</name>
<evidence type="ECO:0000259" key="2">
    <source>
        <dbReference type="Pfam" id="PF14599"/>
    </source>
</evidence>
<dbReference type="OMA" id="NHFHEAS"/>
<dbReference type="GO" id="GO:0061630">
    <property type="term" value="F:ubiquitin protein ligase activity"/>
    <property type="evidence" value="ECO:0007669"/>
    <property type="project" value="TreeGrafter"/>
</dbReference>
<evidence type="ECO:0000313" key="3">
    <source>
        <dbReference type="EMBL" id="EFQ98923.1"/>
    </source>
</evidence>
<dbReference type="VEuPathDB" id="FungiDB:MGYG_01936"/>
<feature type="region of interest" description="Disordered" evidence="1">
    <location>
        <begin position="53"/>
        <end position="129"/>
    </location>
</feature>
<dbReference type="GO" id="GO:0005634">
    <property type="term" value="C:nucleus"/>
    <property type="evidence" value="ECO:0007669"/>
    <property type="project" value="TreeGrafter"/>
</dbReference>
<dbReference type="GeneID" id="10033211"/>
<dbReference type="GO" id="GO:0016567">
    <property type="term" value="P:protein ubiquitination"/>
    <property type="evidence" value="ECO:0007669"/>
    <property type="project" value="TreeGrafter"/>
</dbReference>
<feature type="compositionally biased region" description="Acidic residues" evidence="1">
    <location>
        <begin position="187"/>
        <end position="214"/>
    </location>
</feature>
<organism evidence="4">
    <name type="scientific">Arthroderma gypseum (strain ATCC MYA-4604 / CBS 118893)</name>
    <name type="common">Microsporum gypseum</name>
    <dbReference type="NCBI Taxonomy" id="535722"/>
    <lineage>
        <taxon>Eukaryota</taxon>
        <taxon>Fungi</taxon>
        <taxon>Dikarya</taxon>
        <taxon>Ascomycota</taxon>
        <taxon>Pezizomycotina</taxon>
        <taxon>Eurotiomycetes</taxon>
        <taxon>Eurotiomycetidae</taxon>
        <taxon>Onygenales</taxon>
        <taxon>Arthrodermataceae</taxon>
        <taxon>Nannizzia</taxon>
    </lineage>
</organism>
<feature type="compositionally biased region" description="Polar residues" evidence="1">
    <location>
        <begin position="107"/>
        <end position="118"/>
    </location>
</feature>
<protein>
    <submittedName>
        <fullName evidence="3">RING finger and CHY zinc finger domain-containing protein 1</fullName>
    </submittedName>
</protein>
<dbReference type="Gene3D" id="2.20.28.10">
    <property type="match status" value="1"/>
</dbReference>
<dbReference type="PANTHER" id="PTHR21319">
    <property type="entry name" value="RING FINGER AND CHY ZINC FINGER DOMAIN-CONTAINING PROTEIN 1"/>
    <property type="match status" value="1"/>
</dbReference>
<dbReference type="InParanoid" id="E5QZ14"/>
<dbReference type="eggNOG" id="KOG1940">
    <property type="taxonomic scope" value="Eukaryota"/>
</dbReference>
<evidence type="ECO:0000256" key="1">
    <source>
        <dbReference type="SAM" id="MobiDB-lite"/>
    </source>
</evidence>
<feature type="region of interest" description="Disordered" evidence="1">
    <location>
        <begin position="181"/>
        <end position="222"/>
    </location>
</feature>
<accession>E5QZ14</accession>
<dbReference type="RefSeq" id="XP_003177875.1">
    <property type="nucleotide sequence ID" value="XM_003177827.1"/>
</dbReference>
<proteinExistence type="predicted"/>
<dbReference type="AlphaFoldDB" id="E5QZ14"/>
<dbReference type="PANTHER" id="PTHR21319:SF0">
    <property type="entry name" value="AND RING FINGER DOMAIN PROTEIN, PUTATIVE (AFU_ORTHOLOGUE AFUA_1G08900)-RELATED"/>
    <property type="match status" value="1"/>
</dbReference>
<dbReference type="Proteomes" id="UP000002669">
    <property type="component" value="Unassembled WGS sequence"/>
</dbReference>
<feature type="domain" description="RCHY1 zinc-ribbon" evidence="2">
    <location>
        <begin position="2"/>
        <end position="44"/>
    </location>
</feature>
<keyword evidence="4" id="KW-1185">Reference proteome</keyword>
<dbReference type="InterPro" id="IPR039512">
    <property type="entry name" value="RCHY1_zinc-ribbon"/>
</dbReference>
<dbReference type="OrthoDB" id="411372at2759"/>
<gene>
    <name evidence="3" type="ORF">MGYG_01936</name>
</gene>
<dbReference type="Pfam" id="PF14599">
    <property type="entry name" value="zinc_ribbon_6"/>
    <property type="match status" value="1"/>
</dbReference>
<dbReference type="GO" id="GO:0006511">
    <property type="term" value="P:ubiquitin-dependent protein catabolic process"/>
    <property type="evidence" value="ECO:0007669"/>
    <property type="project" value="TreeGrafter"/>
</dbReference>
<dbReference type="HOGENOM" id="CLU_1321407_0_0_1"/>
<dbReference type="EMBL" id="DS989822">
    <property type="protein sequence ID" value="EFQ98923.1"/>
    <property type="molecule type" value="Genomic_DNA"/>
</dbReference>
<dbReference type="STRING" id="535722.E5QZ14"/>
<reference evidence="4" key="1">
    <citation type="journal article" date="2012" name="MBio">
        <title>Comparative genome analysis of Trichophyton rubrum and related dermatophytes reveals candidate genes involved in infection.</title>
        <authorList>
            <person name="Martinez D.A."/>
            <person name="Oliver B.G."/>
            <person name="Graeser Y."/>
            <person name="Goldberg J.M."/>
            <person name="Li W."/>
            <person name="Martinez-Rossi N.M."/>
            <person name="Monod M."/>
            <person name="Shelest E."/>
            <person name="Barton R.C."/>
            <person name="Birch E."/>
            <person name="Brakhage A.A."/>
            <person name="Chen Z."/>
            <person name="Gurr S.J."/>
            <person name="Heiman D."/>
            <person name="Heitman J."/>
            <person name="Kosti I."/>
            <person name="Rossi A."/>
            <person name="Saif S."/>
            <person name="Samalova M."/>
            <person name="Saunders C.W."/>
            <person name="Shea T."/>
            <person name="Summerbell R.C."/>
            <person name="Xu J."/>
            <person name="Young S."/>
            <person name="Zeng Q."/>
            <person name="Birren B.W."/>
            <person name="Cuomo C.A."/>
            <person name="White T.C."/>
        </authorList>
    </citation>
    <scope>NUCLEOTIDE SEQUENCE [LARGE SCALE GENOMIC DNA]</scope>
    <source>
        <strain evidence="4">ATCC MYA-4604 / CBS 118893</strain>
    </source>
</reference>
<evidence type="ECO:0000313" key="4">
    <source>
        <dbReference type="Proteomes" id="UP000002669"/>
    </source>
</evidence>
<sequence>MSQPMPPELKDTNALIYCNDCHAKSVVPYHWLGLKCEICESYNTIQRQLLNGSYDPAQPTEGRQNPVTSGGEGLTVPIPGASNDHRTGARNSVIETPGNHFHEASTDSRGSQARSLPHTSFLHDSRATPKSPVVTNYFALSRQEDVDNSTSQSSGRMRLTRGSFSGFNFWSGVNIKERLGLVGSSDAETDPGSDGSSDNEGEMEDDEDEDESPDTIDIFGHR</sequence>